<proteinExistence type="inferred from homology"/>
<keyword evidence="3" id="KW-0186">Copper</keyword>
<evidence type="ECO:0000256" key="2">
    <source>
        <dbReference type="ARBA" id="ARBA00022729"/>
    </source>
</evidence>
<sequence length="126" mass="13469">MSDLTRRRMLGRTAAVAAGFALVAPAAQAMAADGATSAAGHEHDHHTGGGHQPFDEVYEGRRIEGRLTAGGGHHDFGIAVFVDGRPLHIMPRGNGWISVMNHYEVFDSPYEVTRAAVRALRGVNLV</sequence>
<dbReference type="Gene3D" id="3.30.1880.10">
    <property type="entry name" value="protein ne1242 domain like"/>
    <property type="match status" value="1"/>
</dbReference>
<evidence type="ECO:0000256" key="5">
    <source>
        <dbReference type="SAM" id="SignalP"/>
    </source>
</evidence>
<feature type="region of interest" description="Disordered" evidence="4">
    <location>
        <begin position="34"/>
        <end position="54"/>
    </location>
</feature>
<name>A0A1Z2L0H4_9ACTN</name>
<keyword evidence="2 5" id="KW-0732">Signal</keyword>
<feature type="chain" id="PRO_5012689843" evidence="5">
    <location>
        <begin position="32"/>
        <end position="126"/>
    </location>
</feature>
<dbReference type="EMBL" id="CP021744">
    <property type="protein sequence ID" value="ARZ67809.1"/>
    <property type="molecule type" value="Genomic_DNA"/>
</dbReference>
<dbReference type="InterPro" id="IPR023199">
    <property type="entry name" value="GriE/MELC1_sf"/>
</dbReference>
<dbReference type="InterPro" id="IPR006311">
    <property type="entry name" value="TAT_signal"/>
</dbReference>
<dbReference type="Pfam" id="PF06236">
    <property type="entry name" value="MelC1"/>
    <property type="match status" value="1"/>
</dbReference>
<dbReference type="InterPro" id="IPR010928">
    <property type="entry name" value="MelC1"/>
</dbReference>
<dbReference type="KEGG" id="salj:SMD11_2157"/>
<evidence type="ECO:0000256" key="4">
    <source>
        <dbReference type="SAM" id="MobiDB-lite"/>
    </source>
</evidence>
<feature type="signal peptide" evidence="5">
    <location>
        <begin position="1"/>
        <end position="31"/>
    </location>
</feature>
<comment type="similarity">
    <text evidence="1">Belongs to the melC1 family.</text>
</comment>
<dbReference type="PROSITE" id="PS51318">
    <property type="entry name" value="TAT"/>
    <property type="match status" value="1"/>
</dbReference>
<evidence type="ECO:0000256" key="3">
    <source>
        <dbReference type="ARBA" id="ARBA00023008"/>
    </source>
</evidence>
<gene>
    <name evidence="6" type="ORF">SMD11_2157</name>
</gene>
<dbReference type="OrthoDB" id="3405860at2"/>
<organism evidence="6 7">
    <name type="scientific">Streptomyces albireticuli</name>
    <dbReference type="NCBI Taxonomy" id="1940"/>
    <lineage>
        <taxon>Bacteria</taxon>
        <taxon>Bacillati</taxon>
        <taxon>Actinomycetota</taxon>
        <taxon>Actinomycetes</taxon>
        <taxon>Kitasatosporales</taxon>
        <taxon>Streptomycetaceae</taxon>
        <taxon>Streptomyces</taxon>
    </lineage>
</organism>
<dbReference type="GO" id="GO:0042438">
    <property type="term" value="P:melanin biosynthetic process"/>
    <property type="evidence" value="ECO:0007669"/>
    <property type="project" value="InterPro"/>
</dbReference>
<protein>
    <submittedName>
        <fullName evidence="6">Tyrosinase</fullName>
    </submittedName>
</protein>
<evidence type="ECO:0000256" key="1">
    <source>
        <dbReference type="ARBA" id="ARBA00009871"/>
    </source>
</evidence>
<dbReference type="GO" id="GO:0005507">
    <property type="term" value="F:copper ion binding"/>
    <property type="evidence" value="ECO:0007669"/>
    <property type="project" value="InterPro"/>
</dbReference>
<dbReference type="NCBIfam" id="NF047833">
    <property type="entry name" value="TyroCdyMelC1"/>
    <property type="match status" value="1"/>
</dbReference>
<dbReference type="AlphaFoldDB" id="A0A1Z2L0H4"/>
<accession>A0A1Z2L0H4</accession>
<reference evidence="6 7" key="1">
    <citation type="submission" date="2017-06" db="EMBL/GenBank/DDBJ databases">
        <title>Streptomyces albireticuli Genome sequencing and assembly.</title>
        <authorList>
            <person name="Wang Y."/>
            <person name="Du B."/>
            <person name="Ding Y."/>
            <person name="Liu H."/>
            <person name="Hou Q."/>
            <person name="Liu K."/>
            <person name="Yao L."/>
            <person name="Wang C."/>
        </authorList>
    </citation>
    <scope>NUCLEOTIDE SEQUENCE [LARGE SCALE GENOMIC DNA]</scope>
    <source>
        <strain evidence="6 7">MDJK11</strain>
    </source>
</reference>
<dbReference type="Proteomes" id="UP000195755">
    <property type="component" value="Chromosome"/>
</dbReference>
<evidence type="ECO:0000313" key="6">
    <source>
        <dbReference type="EMBL" id="ARZ67809.1"/>
    </source>
</evidence>
<evidence type="ECO:0000313" key="7">
    <source>
        <dbReference type="Proteomes" id="UP000195755"/>
    </source>
</evidence>
<dbReference type="RefSeq" id="WP_087926206.1">
    <property type="nucleotide sequence ID" value="NZ_CP021744.1"/>
</dbReference>